<dbReference type="InterPro" id="IPR036397">
    <property type="entry name" value="RNaseH_sf"/>
</dbReference>
<sequence length="97" mass="11384">MFHTDRGSEFDNMLIDESLHRFRINRSPSMKGCPYDNAVGESTFKMIEAEFVYSRGIEMLKQLQLEVLDYVHWFNNIRLHGTLGYLSPAELKRARTL</sequence>
<dbReference type="EMBL" id="VSSQ01008119">
    <property type="protein sequence ID" value="MPM37944.1"/>
    <property type="molecule type" value="Genomic_DNA"/>
</dbReference>
<dbReference type="InterPro" id="IPR001584">
    <property type="entry name" value="Integrase_cat-core"/>
</dbReference>
<organism evidence="2">
    <name type="scientific">bioreactor metagenome</name>
    <dbReference type="NCBI Taxonomy" id="1076179"/>
    <lineage>
        <taxon>unclassified sequences</taxon>
        <taxon>metagenomes</taxon>
        <taxon>ecological metagenomes</taxon>
    </lineage>
</organism>
<dbReference type="PANTHER" id="PTHR46889:SF4">
    <property type="entry name" value="TRANSPOSASE INSO FOR INSERTION SEQUENCE ELEMENT IS911B-RELATED"/>
    <property type="match status" value="1"/>
</dbReference>
<gene>
    <name evidence="2" type="ORF">SDC9_84566</name>
</gene>
<dbReference type="Gene3D" id="3.30.420.10">
    <property type="entry name" value="Ribonuclease H-like superfamily/Ribonuclease H"/>
    <property type="match status" value="1"/>
</dbReference>
<protein>
    <submittedName>
        <fullName evidence="2">IS3 family transposase IS1485</fullName>
    </submittedName>
</protein>
<dbReference type="PANTHER" id="PTHR46889">
    <property type="entry name" value="TRANSPOSASE INSF FOR INSERTION SEQUENCE IS3B-RELATED"/>
    <property type="match status" value="1"/>
</dbReference>
<dbReference type="AlphaFoldDB" id="A0A644ZJK5"/>
<reference evidence="2" key="1">
    <citation type="submission" date="2019-08" db="EMBL/GenBank/DDBJ databases">
        <authorList>
            <person name="Kucharzyk K."/>
            <person name="Murdoch R.W."/>
            <person name="Higgins S."/>
            <person name="Loffler F."/>
        </authorList>
    </citation>
    <scope>NUCLEOTIDE SEQUENCE</scope>
</reference>
<dbReference type="InterPro" id="IPR050900">
    <property type="entry name" value="Transposase_IS3/IS150/IS904"/>
</dbReference>
<comment type="caution">
    <text evidence="2">The sequence shown here is derived from an EMBL/GenBank/DDBJ whole genome shotgun (WGS) entry which is preliminary data.</text>
</comment>
<proteinExistence type="predicted"/>
<dbReference type="GO" id="GO:0015074">
    <property type="term" value="P:DNA integration"/>
    <property type="evidence" value="ECO:0007669"/>
    <property type="project" value="InterPro"/>
</dbReference>
<dbReference type="InterPro" id="IPR012337">
    <property type="entry name" value="RNaseH-like_sf"/>
</dbReference>
<accession>A0A644ZJK5</accession>
<evidence type="ECO:0000259" key="1">
    <source>
        <dbReference type="PROSITE" id="PS50994"/>
    </source>
</evidence>
<dbReference type="PROSITE" id="PS50994">
    <property type="entry name" value="INTEGRASE"/>
    <property type="match status" value="1"/>
</dbReference>
<feature type="domain" description="Integrase catalytic" evidence="1">
    <location>
        <begin position="1"/>
        <end position="96"/>
    </location>
</feature>
<evidence type="ECO:0000313" key="2">
    <source>
        <dbReference type="EMBL" id="MPM37944.1"/>
    </source>
</evidence>
<dbReference type="Pfam" id="PF13333">
    <property type="entry name" value="rve_2"/>
    <property type="match status" value="1"/>
</dbReference>
<dbReference type="GO" id="GO:0003676">
    <property type="term" value="F:nucleic acid binding"/>
    <property type="evidence" value="ECO:0007669"/>
    <property type="project" value="InterPro"/>
</dbReference>
<dbReference type="SUPFAM" id="SSF53098">
    <property type="entry name" value="Ribonuclease H-like"/>
    <property type="match status" value="1"/>
</dbReference>
<name>A0A644ZJK5_9ZZZZ</name>